<dbReference type="EMBL" id="LT906449">
    <property type="protein sequence ID" value="SNV14997.1"/>
    <property type="molecule type" value="Genomic_DNA"/>
</dbReference>
<accession>A0AAX2H0E7</accession>
<name>A0AAX2H0E7_9FLAO</name>
<sequence>MLHTFFITIFQEKFFTTLPSSFVFCYSSFLPFFRHYTPPLEVESDSWVCAPRERGM</sequence>
<protein>
    <submittedName>
        <fullName evidence="1">Uncharacterized protein</fullName>
    </submittedName>
</protein>
<reference evidence="1 2" key="1">
    <citation type="submission" date="2017-06" db="EMBL/GenBank/DDBJ databases">
        <authorList>
            <consortium name="Pathogen Informatics"/>
        </authorList>
    </citation>
    <scope>NUCLEOTIDE SEQUENCE [LARGE SCALE GENOMIC DNA]</scope>
    <source>
        <strain evidence="1 2">NCTC12947</strain>
    </source>
</reference>
<evidence type="ECO:0000313" key="1">
    <source>
        <dbReference type="EMBL" id="SNV14997.1"/>
    </source>
</evidence>
<gene>
    <name evidence="1" type="ORF">SAMEA44541418_01967</name>
</gene>
<evidence type="ECO:0000313" key="2">
    <source>
        <dbReference type="Proteomes" id="UP000215539"/>
    </source>
</evidence>
<proteinExistence type="predicted"/>
<organism evidence="1 2">
    <name type="scientific">Capnocytophaga haemolytica</name>
    <dbReference type="NCBI Taxonomy" id="45243"/>
    <lineage>
        <taxon>Bacteria</taxon>
        <taxon>Pseudomonadati</taxon>
        <taxon>Bacteroidota</taxon>
        <taxon>Flavobacteriia</taxon>
        <taxon>Flavobacteriales</taxon>
        <taxon>Flavobacteriaceae</taxon>
        <taxon>Capnocytophaga</taxon>
    </lineage>
</organism>
<dbReference type="AlphaFoldDB" id="A0AAX2H0E7"/>
<dbReference type="Proteomes" id="UP000215539">
    <property type="component" value="Chromosome 1"/>
</dbReference>